<dbReference type="CDD" id="cd09881">
    <property type="entry name" value="PIN_VapC4-5_FitB-like"/>
    <property type="match status" value="1"/>
</dbReference>
<proteinExistence type="predicted"/>
<evidence type="ECO:0000259" key="1">
    <source>
        <dbReference type="Pfam" id="PF01850"/>
    </source>
</evidence>
<evidence type="ECO:0000313" key="2">
    <source>
        <dbReference type="EMBL" id="MBE9032383.1"/>
    </source>
</evidence>
<dbReference type="RefSeq" id="WP_264327203.1">
    <property type="nucleotide sequence ID" value="NZ_JADEXQ010000102.1"/>
</dbReference>
<comment type="caution">
    <text evidence="2">The sequence shown here is derived from an EMBL/GenBank/DDBJ whole genome shotgun (WGS) entry which is preliminary data.</text>
</comment>
<dbReference type="InterPro" id="IPR029060">
    <property type="entry name" value="PIN-like_dom_sf"/>
</dbReference>
<evidence type="ECO:0000313" key="3">
    <source>
        <dbReference type="Proteomes" id="UP000625316"/>
    </source>
</evidence>
<dbReference type="InterPro" id="IPR002716">
    <property type="entry name" value="PIN_dom"/>
</dbReference>
<gene>
    <name evidence="2" type="ORF">IQ266_21835</name>
</gene>
<dbReference type="Proteomes" id="UP000625316">
    <property type="component" value="Unassembled WGS sequence"/>
</dbReference>
<accession>A0A928VPH1</accession>
<dbReference type="Gene3D" id="3.40.50.1010">
    <property type="entry name" value="5'-nuclease"/>
    <property type="match status" value="1"/>
</dbReference>
<name>A0A928VPH1_9CYAN</name>
<dbReference type="Pfam" id="PF01850">
    <property type="entry name" value="PIN"/>
    <property type="match status" value="1"/>
</dbReference>
<organism evidence="2 3">
    <name type="scientific">Romeriopsis navalis LEGE 11480</name>
    <dbReference type="NCBI Taxonomy" id="2777977"/>
    <lineage>
        <taxon>Bacteria</taxon>
        <taxon>Bacillati</taxon>
        <taxon>Cyanobacteriota</taxon>
        <taxon>Cyanophyceae</taxon>
        <taxon>Leptolyngbyales</taxon>
        <taxon>Leptolyngbyaceae</taxon>
        <taxon>Romeriopsis</taxon>
        <taxon>Romeriopsis navalis</taxon>
    </lineage>
</organism>
<protein>
    <submittedName>
        <fullName evidence="2">Type II toxin-antitoxin system VapC family toxin</fullName>
    </submittedName>
</protein>
<reference evidence="2" key="1">
    <citation type="submission" date="2020-10" db="EMBL/GenBank/DDBJ databases">
        <authorList>
            <person name="Castelo-Branco R."/>
            <person name="Eusebio N."/>
            <person name="Adriana R."/>
            <person name="Vieira A."/>
            <person name="Brugerolle De Fraissinette N."/>
            <person name="Rezende De Castro R."/>
            <person name="Schneider M.P."/>
            <person name="Vasconcelos V."/>
            <person name="Leao P.N."/>
        </authorList>
    </citation>
    <scope>NUCLEOTIDE SEQUENCE</scope>
    <source>
        <strain evidence="2">LEGE 11480</strain>
    </source>
</reference>
<keyword evidence="3" id="KW-1185">Reference proteome</keyword>
<feature type="domain" description="PIN" evidence="1">
    <location>
        <begin position="5"/>
        <end position="135"/>
    </location>
</feature>
<dbReference type="SUPFAM" id="SSF88723">
    <property type="entry name" value="PIN domain-like"/>
    <property type="match status" value="1"/>
</dbReference>
<dbReference type="EMBL" id="JADEXQ010000102">
    <property type="protein sequence ID" value="MBE9032383.1"/>
    <property type="molecule type" value="Genomic_DNA"/>
</dbReference>
<sequence length="142" mass="16466">MSLFLLDTDHISLALRGHPTVVDRLSHLRKSQWAVSIISVQESFNGWIVSLNDPRYKERQVELYTRLWHSNNFFQRAQVLNFDTTADGIYQGLLQSQPALSKRRMEKDIKIASVALANQAIVITRNRRDFEQVPGLQLEDWS</sequence>
<dbReference type="AlphaFoldDB" id="A0A928VPH1"/>